<name>A0A1G6HI94_9BURK</name>
<evidence type="ECO:0000313" key="3">
    <source>
        <dbReference type="EMBL" id="SDB93166.1"/>
    </source>
</evidence>
<dbReference type="Proteomes" id="UP000198908">
    <property type="component" value="Unassembled WGS sequence"/>
</dbReference>
<evidence type="ECO:0000256" key="1">
    <source>
        <dbReference type="SAM" id="MobiDB-lite"/>
    </source>
</evidence>
<feature type="compositionally biased region" description="Low complexity" evidence="1">
    <location>
        <begin position="119"/>
        <end position="129"/>
    </location>
</feature>
<keyword evidence="2" id="KW-0732">Signal</keyword>
<feature type="signal peptide" evidence="2">
    <location>
        <begin position="1"/>
        <end position="25"/>
    </location>
</feature>
<feature type="chain" id="PRO_5011551388" evidence="2">
    <location>
        <begin position="26"/>
        <end position="129"/>
    </location>
</feature>
<keyword evidence="4" id="KW-1185">Reference proteome</keyword>
<evidence type="ECO:0000256" key="2">
    <source>
        <dbReference type="SAM" id="SignalP"/>
    </source>
</evidence>
<sequence length="129" mass="13179">MDTYVNRRAGAFCAAALLFTSAAQATPIAYPAKGQSAQQQRSDESACYAWAKNNTGVDPAQVASTPPPPSGPAVGGGERVQGAARGAAGGGCDRRHHWRCRQGRGDRRGRRNDGGRGAGAAEPACAAGQ</sequence>
<dbReference type="EMBL" id="FMYQ01000002">
    <property type="protein sequence ID" value="SDB93166.1"/>
    <property type="molecule type" value="Genomic_DNA"/>
</dbReference>
<dbReference type="AlphaFoldDB" id="A0A1G6HI94"/>
<organism evidence="3 4">
    <name type="scientific">Paraburkholderia lycopersici</name>
    <dbReference type="NCBI Taxonomy" id="416944"/>
    <lineage>
        <taxon>Bacteria</taxon>
        <taxon>Pseudomonadati</taxon>
        <taxon>Pseudomonadota</taxon>
        <taxon>Betaproteobacteria</taxon>
        <taxon>Burkholderiales</taxon>
        <taxon>Burkholderiaceae</taxon>
        <taxon>Paraburkholderia</taxon>
    </lineage>
</organism>
<evidence type="ECO:0000313" key="4">
    <source>
        <dbReference type="Proteomes" id="UP000198908"/>
    </source>
</evidence>
<feature type="region of interest" description="Disordered" evidence="1">
    <location>
        <begin position="57"/>
        <end position="129"/>
    </location>
</feature>
<reference evidence="4" key="1">
    <citation type="submission" date="2016-09" db="EMBL/GenBank/DDBJ databases">
        <authorList>
            <person name="Varghese N."/>
            <person name="Submissions S."/>
        </authorList>
    </citation>
    <scope>NUCLEOTIDE SEQUENCE [LARGE SCALE GENOMIC DNA]</scope>
    <source>
        <strain evidence="4">TNe-862</strain>
    </source>
</reference>
<proteinExistence type="predicted"/>
<feature type="compositionally biased region" description="Basic and acidic residues" evidence="1">
    <location>
        <begin position="103"/>
        <end position="114"/>
    </location>
</feature>
<protein>
    <submittedName>
        <fullName evidence="3">Uncharacterized protein</fullName>
    </submittedName>
</protein>
<dbReference type="STRING" id="416944.SAMN05421548_102278"/>
<accession>A0A1G6HI94</accession>
<gene>
    <name evidence="3" type="ORF">SAMN05421548_102278</name>
</gene>